<dbReference type="InterPro" id="IPR029044">
    <property type="entry name" value="Nucleotide-diphossugar_trans"/>
</dbReference>
<evidence type="ECO:0000313" key="3">
    <source>
        <dbReference type="EMBL" id="MYN09584.1"/>
    </source>
</evidence>
<dbReference type="GO" id="GO:0005886">
    <property type="term" value="C:plasma membrane"/>
    <property type="evidence" value="ECO:0007669"/>
    <property type="project" value="TreeGrafter"/>
</dbReference>
<dbReference type="CDD" id="cd04187">
    <property type="entry name" value="DPM1_like_bac"/>
    <property type="match status" value="1"/>
</dbReference>
<dbReference type="InterPro" id="IPR001173">
    <property type="entry name" value="Glyco_trans_2-like"/>
</dbReference>
<organism evidence="3 4">
    <name type="scientific">Pseudoduganella aquatica</name>
    <dbReference type="NCBI Taxonomy" id="2660641"/>
    <lineage>
        <taxon>Bacteria</taxon>
        <taxon>Pseudomonadati</taxon>
        <taxon>Pseudomonadota</taxon>
        <taxon>Betaproteobacteria</taxon>
        <taxon>Burkholderiales</taxon>
        <taxon>Oxalobacteraceae</taxon>
        <taxon>Telluria group</taxon>
        <taxon>Pseudoduganella</taxon>
    </lineage>
</organism>
<keyword evidence="1" id="KW-1133">Transmembrane helix</keyword>
<evidence type="ECO:0000313" key="4">
    <source>
        <dbReference type="Proteomes" id="UP000450676"/>
    </source>
</evidence>
<gene>
    <name evidence="3" type="ORF">GTP77_19860</name>
</gene>
<dbReference type="InterPro" id="IPR050256">
    <property type="entry name" value="Glycosyltransferase_2"/>
</dbReference>
<dbReference type="AlphaFoldDB" id="A0A7X4HE82"/>
<dbReference type="SUPFAM" id="SSF53448">
    <property type="entry name" value="Nucleotide-diphospho-sugar transferases"/>
    <property type="match status" value="1"/>
</dbReference>
<reference evidence="3 4" key="1">
    <citation type="submission" date="2019-12" db="EMBL/GenBank/DDBJ databases">
        <title>Novel species isolated from a subtropical stream in China.</title>
        <authorList>
            <person name="Lu H."/>
        </authorList>
    </citation>
    <scope>NUCLEOTIDE SEQUENCE [LARGE SCALE GENOMIC DNA]</scope>
    <source>
        <strain evidence="3 4">FT127W</strain>
    </source>
</reference>
<dbReference type="PANTHER" id="PTHR48090:SF8">
    <property type="entry name" value="GLYCOSYLTRANSFERASE CSBB-RELATED"/>
    <property type="match status" value="1"/>
</dbReference>
<dbReference type="PANTHER" id="PTHR48090">
    <property type="entry name" value="UNDECAPRENYL-PHOSPHATE 4-DEOXY-4-FORMAMIDO-L-ARABINOSE TRANSFERASE-RELATED"/>
    <property type="match status" value="1"/>
</dbReference>
<comment type="caution">
    <text evidence="3">The sequence shown here is derived from an EMBL/GenBank/DDBJ whole genome shotgun (WGS) entry which is preliminary data.</text>
</comment>
<accession>A0A7X4HE82</accession>
<dbReference type="RefSeq" id="WP_161073887.1">
    <property type="nucleotide sequence ID" value="NZ_WWCU01000025.1"/>
</dbReference>
<proteinExistence type="predicted"/>
<keyword evidence="3" id="KW-0808">Transferase</keyword>
<keyword evidence="4" id="KW-1185">Reference proteome</keyword>
<protein>
    <submittedName>
        <fullName evidence="3">Glycosyltransferase</fullName>
    </submittedName>
</protein>
<dbReference type="EMBL" id="WWCU01000025">
    <property type="protein sequence ID" value="MYN09584.1"/>
    <property type="molecule type" value="Genomic_DNA"/>
</dbReference>
<feature type="domain" description="Glycosyltransferase 2-like" evidence="2">
    <location>
        <begin position="4"/>
        <end position="169"/>
    </location>
</feature>
<keyword evidence="1" id="KW-0472">Membrane</keyword>
<dbReference type="GO" id="GO:0016740">
    <property type="term" value="F:transferase activity"/>
    <property type="evidence" value="ECO:0007669"/>
    <property type="project" value="UniProtKB-KW"/>
</dbReference>
<feature type="transmembrane region" description="Helical" evidence="1">
    <location>
        <begin position="262"/>
        <end position="288"/>
    </location>
</feature>
<sequence length="329" mass="36161">MKFSVVIPVYKNEESIPRLLAAVQGMNQALDGRLEAVFVVDGSPDQSFALLRDALPTLPFAAQLLAHSRNFGSFPGIRTGLQAARGEYYAVMAADLQEPPELVVEFFQSLERDECDVAIGTRTTRQDPLRSRLASSLFWGMYRRLVVHDMPEGGVDVFGCNRAFRDQLLQLEESRSSLIALIFWLGYRRKLVAYERQVRQEGKSAWTFSKKLDYMMDSIFAFTDYPIRMLVRMGAIGSMLSIGLGLLVAGARLSGAIDVPGYAATMLVVLLFGTLNLLGLGLVGTYAWRGYENSKQRPLAVVAARLSHTPPAAAHSAAAPHPLTEGVSS</sequence>
<evidence type="ECO:0000256" key="1">
    <source>
        <dbReference type="SAM" id="Phobius"/>
    </source>
</evidence>
<name>A0A7X4HE82_9BURK</name>
<feature type="transmembrane region" description="Helical" evidence="1">
    <location>
        <begin position="230"/>
        <end position="250"/>
    </location>
</feature>
<dbReference type="Gene3D" id="3.90.550.10">
    <property type="entry name" value="Spore Coat Polysaccharide Biosynthesis Protein SpsA, Chain A"/>
    <property type="match status" value="1"/>
</dbReference>
<keyword evidence="1" id="KW-0812">Transmembrane</keyword>
<dbReference type="Pfam" id="PF00535">
    <property type="entry name" value="Glycos_transf_2"/>
    <property type="match status" value="1"/>
</dbReference>
<evidence type="ECO:0000259" key="2">
    <source>
        <dbReference type="Pfam" id="PF00535"/>
    </source>
</evidence>
<dbReference type="Proteomes" id="UP000450676">
    <property type="component" value="Unassembled WGS sequence"/>
</dbReference>